<dbReference type="InterPro" id="IPR001647">
    <property type="entry name" value="HTH_TetR"/>
</dbReference>
<keyword evidence="1" id="KW-0805">Transcription regulation</keyword>
<dbReference type="Gene3D" id="1.10.357.10">
    <property type="entry name" value="Tetracycline Repressor, domain 2"/>
    <property type="match status" value="1"/>
</dbReference>
<dbReference type="EMBL" id="DQID01000040">
    <property type="protein sequence ID" value="HCT13499.1"/>
    <property type="molecule type" value="Genomic_DNA"/>
</dbReference>
<proteinExistence type="predicted"/>
<dbReference type="PANTHER" id="PTHR30055:SF234">
    <property type="entry name" value="HTH-TYPE TRANSCRIPTIONAL REGULATOR BETI"/>
    <property type="match status" value="1"/>
</dbReference>
<dbReference type="InterPro" id="IPR050109">
    <property type="entry name" value="HTH-type_TetR-like_transc_reg"/>
</dbReference>
<keyword evidence="2" id="KW-0238">DNA-binding</keyword>
<name>A0A3D4SW48_9CORY</name>
<dbReference type="AlphaFoldDB" id="A0A3D4SW48"/>
<evidence type="ECO:0000256" key="1">
    <source>
        <dbReference type="ARBA" id="ARBA00023015"/>
    </source>
</evidence>
<dbReference type="Pfam" id="PF00440">
    <property type="entry name" value="TetR_N"/>
    <property type="match status" value="1"/>
</dbReference>
<comment type="caution">
    <text evidence="5">The sequence shown here is derived from an EMBL/GenBank/DDBJ whole genome shotgun (WGS) entry which is preliminary data.</text>
</comment>
<dbReference type="InterPro" id="IPR009057">
    <property type="entry name" value="Homeodomain-like_sf"/>
</dbReference>
<evidence type="ECO:0000313" key="5">
    <source>
        <dbReference type="EMBL" id="HCT13499.1"/>
    </source>
</evidence>
<protein>
    <submittedName>
        <fullName evidence="5">TetR/AcrR family transcriptional regulator</fullName>
    </submittedName>
</protein>
<dbReference type="PANTHER" id="PTHR30055">
    <property type="entry name" value="HTH-TYPE TRANSCRIPTIONAL REGULATOR RUTR"/>
    <property type="match status" value="1"/>
</dbReference>
<evidence type="ECO:0000256" key="2">
    <source>
        <dbReference type="ARBA" id="ARBA00023125"/>
    </source>
</evidence>
<gene>
    <name evidence="5" type="ORF">DIW82_01530</name>
</gene>
<dbReference type="RefSeq" id="WP_010122445.1">
    <property type="nucleotide sequence ID" value="NZ_DAITTW010000004.1"/>
</dbReference>
<evidence type="ECO:0000256" key="3">
    <source>
        <dbReference type="ARBA" id="ARBA00023163"/>
    </source>
</evidence>
<feature type="domain" description="HTH tetR-type" evidence="4">
    <location>
        <begin position="18"/>
        <end position="65"/>
    </location>
</feature>
<reference evidence="5 6" key="1">
    <citation type="journal article" date="2018" name="Nat. Biotechnol.">
        <title>A standardized bacterial taxonomy based on genome phylogeny substantially revises the tree of life.</title>
        <authorList>
            <person name="Parks D.H."/>
            <person name="Chuvochina M."/>
            <person name="Waite D.W."/>
            <person name="Rinke C."/>
            <person name="Skarshewski A."/>
            <person name="Chaumeil P.A."/>
            <person name="Hugenholtz P."/>
        </authorList>
    </citation>
    <scope>NUCLEOTIDE SEQUENCE [LARGE SCALE GENOMIC DNA]</scope>
    <source>
        <strain evidence="5">UBA11247</strain>
    </source>
</reference>
<dbReference type="STRING" id="863239.GCA_000213935_00247"/>
<dbReference type="Proteomes" id="UP000261739">
    <property type="component" value="Unassembled WGS sequence"/>
</dbReference>
<evidence type="ECO:0000259" key="4">
    <source>
        <dbReference type="Pfam" id="PF00440"/>
    </source>
</evidence>
<dbReference type="GO" id="GO:0003700">
    <property type="term" value="F:DNA-binding transcription factor activity"/>
    <property type="evidence" value="ECO:0007669"/>
    <property type="project" value="TreeGrafter"/>
</dbReference>
<sequence length="231" mass="24237">METRGTAGTRSERARTALLDAAEALFAVHGIDAVSDRTIAEHAGTANHSAVGYHFGGRDGLLHALLLRATGGKTAQTAQIFTELTADHDPDVRDVLTAHVTPWIRDFAALPTPTRRARFLTQLPTSPALGDLVRDAGFEALRLGVALDRTGVAPQGVPADVLANRARMLDAMMLNAFASYEARLEDGAGDETGDGTDDGDWSTVGGFLIDAGVGLLSAAVTEPTHLLSTGR</sequence>
<organism evidence="5 6">
    <name type="scientific">Corynebacterium nuruki</name>
    <dbReference type="NCBI Taxonomy" id="1032851"/>
    <lineage>
        <taxon>Bacteria</taxon>
        <taxon>Bacillati</taxon>
        <taxon>Actinomycetota</taxon>
        <taxon>Actinomycetes</taxon>
        <taxon>Mycobacteriales</taxon>
        <taxon>Corynebacteriaceae</taxon>
        <taxon>Corynebacterium</taxon>
    </lineage>
</organism>
<dbReference type="SUPFAM" id="SSF46689">
    <property type="entry name" value="Homeodomain-like"/>
    <property type="match status" value="1"/>
</dbReference>
<accession>A0A3D4SW48</accession>
<keyword evidence="3" id="KW-0804">Transcription</keyword>
<evidence type="ECO:0000313" key="6">
    <source>
        <dbReference type="Proteomes" id="UP000261739"/>
    </source>
</evidence>
<dbReference type="GO" id="GO:0000976">
    <property type="term" value="F:transcription cis-regulatory region binding"/>
    <property type="evidence" value="ECO:0007669"/>
    <property type="project" value="TreeGrafter"/>
</dbReference>